<dbReference type="Proteomes" id="UP000053424">
    <property type="component" value="Unassembled WGS sequence"/>
</dbReference>
<protein>
    <submittedName>
        <fullName evidence="2">Uncharacterized protein</fullName>
    </submittedName>
</protein>
<evidence type="ECO:0000313" key="2">
    <source>
        <dbReference type="EMBL" id="KIM40249.1"/>
    </source>
</evidence>
<accession>A0A0C3C7Q6</accession>
<proteinExistence type="predicted"/>
<feature type="region of interest" description="Disordered" evidence="1">
    <location>
        <begin position="27"/>
        <end position="70"/>
    </location>
</feature>
<reference evidence="2 3" key="1">
    <citation type="submission" date="2014-04" db="EMBL/GenBank/DDBJ databases">
        <authorList>
            <consortium name="DOE Joint Genome Institute"/>
            <person name="Kuo A."/>
            <person name="Gay G."/>
            <person name="Dore J."/>
            <person name="Kohler A."/>
            <person name="Nagy L.G."/>
            <person name="Floudas D."/>
            <person name="Copeland A."/>
            <person name="Barry K.W."/>
            <person name="Cichocki N."/>
            <person name="Veneault-Fourrey C."/>
            <person name="LaButti K."/>
            <person name="Lindquist E.A."/>
            <person name="Lipzen A."/>
            <person name="Lundell T."/>
            <person name="Morin E."/>
            <person name="Murat C."/>
            <person name="Sun H."/>
            <person name="Tunlid A."/>
            <person name="Henrissat B."/>
            <person name="Grigoriev I.V."/>
            <person name="Hibbett D.S."/>
            <person name="Martin F."/>
            <person name="Nordberg H.P."/>
            <person name="Cantor M.N."/>
            <person name="Hua S.X."/>
        </authorList>
    </citation>
    <scope>NUCLEOTIDE SEQUENCE [LARGE SCALE GENOMIC DNA]</scope>
    <source>
        <strain evidence="3">h7</strain>
    </source>
</reference>
<reference evidence="3" key="2">
    <citation type="submission" date="2015-01" db="EMBL/GenBank/DDBJ databases">
        <title>Evolutionary Origins and Diversification of the Mycorrhizal Mutualists.</title>
        <authorList>
            <consortium name="DOE Joint Genome Institute"/>
            <consortium name="Mycorrhizal Genomics Consortium"/>
            <person name="Kohler A."/>
            <person name="Kuo A."/>
            <person name="Nagy L.G."/>
            <person name="Floudas D."/>
            <person name="Copeland A."/>
            <person name="Barry K.W."/>
            <person name="Cichocki N."/>
            <person name="Veneault-Fourrey C."/>
            <person name="LaButti K."/>
            <person name="Lindquist E.A."/>
            <person name="Lipzen A."/>
            <person name="Lundell T."/>
            <person name="Morin E."/>
            <person name="Murat C."/>
            <person name="Riley R."/>
            <person name="Ohm R."/>
            <person name="Sun H."/>
            <person name="Tunlid A."/>
            <person name="Henrissat B."/>
            <person name="Grigoriev I.V."/>
            <person name="Hibbett D.S."/>
            <person name="Martin F."/>
        </authorList>
    </citation>
    <scope>NUCLEOTIDE SEQUENCE [LARGE SCALE GENOMIC DNA]</scope>
    <source>
        <strain evidence="3">h7</strain>
    </source>
</reference>
<name>A0A0C3C7Q6_HEBCY</name>
<dbReference type="EMBL" id="KN831783">
    <property type="protein sequence ID" value="KIM40249.1"/>
    <property type="molecule type" value="Genomic_DNA"/>
</dbReference>
<dbReference type="AlphaFoldDB" id="A0A0C3C7Q6"/>
<evidence type="ECO:0000313" key="3">
    <source>
        <dbReference type="Proteomes" id="UP000053424"/>
    </source>
</evidence>
<organism evidence="2 3">
    <name type="scientific">Hebeloma cylindrosporum</name>
    <dbReference type="NCBI Taxonomy" id="76867"/>
    <lineage>
        <taxon>Eukaryota</taxon>
        <taxon>Fungi</taxon>
        <taxon>Dikarya</taxon>
        <taxon>Basidiomycota</taxon>
        <taxon>Agaricomycotina</taxon>
        <taxon>Agaricomycetes</taxon>
        <taxon>Agaricomycetidae</taxon>
        <taxon>Agaricales</taxon>
        <taxon>Agaricineae</taxon>
        <taxon>Hymenogastraceae</taxon>
        <taxon>Hebeloma</taxon>
    </lineage>
</organism>
<evidence type="ECO:0000256" key="1">
    <source>
        <dbReference type="SAM" id="MobiDB-lite"/>
    </source>
</evidence>
<sequence length="70" mass="7715">MSNEGLLIEATNEQRTCSYLRTPAPLSKETRLKKSQSGWDGARNDTKSIPCKSFPPSSTNTVELKGGRFP</sequence>
<gene>
    <name evidence="2" type="ORF">M413DRAFT_446425</name>
</gene>
<dbReference type="HOGENOM" id="CLU_2758050_0_0_1"/>
<keyword evidence="3" id="KW-1185">Reference proteome</keyword>